<gene>
    <name evidence="2" type="ORF">J2851_002906</name>
</gene>
<protein>
    <submittedName>
        <fullName evidence="2">Uncharacterized protein (DUF2336 family)</fullName>
    </submittedName>
</protein>
<reference evidence="2 3" key="1">
    <citation type="submission" date="2021-03" db="EMBL/GenBank/DDBJ databases">
        <title>Genomic Encyclopedia of Type Strains, Phase III (KMG-III): the genomes of soil and plant-associated and newly described type strains.</title>
        <authorList>
            <person name="Whitman W."/>
        </authorList>
    </citation>
    <scope>NUCLEOTIDE SEQUENCE [LARGE SCALE GENOMIC DNA]</scope>
    <source>
        <strain evidence="2 3">IMMIB AFH-6</strain>
    </source>
</reference>
<feature type="region of interest" description="Disordered" evidence="1">
    <location>
        <begin position="1"/>
        <end position="55"/>
    </location>
</feature>
<dbReference type="InterPro" id="IPR019285">
    <property type="entry name" value="DUF2336"/>
</dbReference>
<dbReference type="Proteomes" id="UP000781958">
    <property type="component" value="Unassembled WGS sequence"/>
</dbReference>
<proteinExistence type="predicted"/>
<organism evidence="2 3">
    <name type="scientific">Azospirillum rugosum</name>
    <dbReference type="NCBI Taxonomy" id="416170"/>
    <lineage>
        <taxon>Bacteria</taxon>
        <taxon>Pseudomonadati</taxon>
        <taxon>Pseudomonadota</taxon>
        <taxon>Alphaproteobacteria</taxon>
        <taxon>Rhodospirillales</taxon>
        <taxon>Azospirillaceae</taxon>
        <taxon>Azospirillum</taxon>
    </lineage>
</organism>
<keyword evidence="3" id="KW-1185">Reference proteome</keyword>
<evidence type="ECO:0000256" key="1">
    <source>
        <dbReference type="SAM" id="MobiDB-lite"/>
    </source>
</evidence>
<comment type="caution">
    <text evidence="2">The sequence shown here is derived from an EMBL/GenBank/DDBJ whole genome shotgun (WGS) entry which is preliminary data.</text>
</comment>
<evidence type="ECO:0000313" key="3">
    <source>
        <dbReference type="Proteomes" id="UP000781958"/>
    </source>
</evidence>
<evidence type="ECO:0000313" key="2">
    <source>
        <dbReference type="EMBL" id="MBP2293124.1"/>
    </source>
</evidence>
<name>A0ABS4SKP1_9PROT</name>
<dbReference type="RefSeq" id="WP_209766976.1">
    <property type="nucleotide sequence ID" value="NZ_JAGINP010000009.1"/>
</dbReference>
<feature type="compositionally biased region" description="Low complexity" evidence="1">
    <location>
        <begin position="1"/>
        <end position="17"/>
    </location>
</feature>
<dbReference type="Pfam" id="PF10098">
    <property type="entry name" value="DUF2336"/>
    <property type="match status" value="1"/>
</dbReference>
<sequence>MQSRKASAARPGPAGAPDPDEDGTARDSDDGVAPELLDYLFEASPPPRPSPTAVGRRVGTALVESRLAGMGDASVRVLLARKLCRLLPDLPPDDHDTVTTVVLRALEQLTRDHVTHVRAALATAMKDVACAPPSVVRALARDVERSVAEPILHYCAGLTDDDLLDIVATHPAGWALTAIAQRDRVSGPVSSAIVGTGDPEATGVLLDNNGAIIPEDTLEALVEGSAGRPRDWQERLARRPALPRRLLLRLADVVDASVLELLRTRADVDAATAAEVAAVTRRRVDWVEERDAAESPQRRALRLHGQDGLDETVLGDALSWDELDFVRAALALRAVVHPTAVDDILASGDPRAVTALVWRAGYSMRCAMQVQARAAAIPPRAVLNARQGTAYPLSPAEMVRHLALYGVQ</sequence>
<dbReference type="EMBL" id="JAGINP010000009">
    <property type="protein sequence ID" value="MBP2293124.1"/>
    <property type="molecule type" value="Genomic_DNA"/>
</dbReference>
<accession>A0ABS4SKP1</accession>